<dbReference type="GO" id="GO:0006508">
    <property type="term" value="P:proteolysis"/>
    <property type="evidence" value="ECO:0007669"/>
    <property type="project" value="UniProtKB-KW"/>
</dbReference>
<evidence type="ECO:0000256" key="5">
    <source>
        <dbReference type="SAM" id="Phobius"/>
    </source>
</evidence>
<keyword evidence="10" id="KW-1185">Reference proteome</keyword>
<dbReference type="RefSeq" id="WP_057006437.1">
    <property type="nucleotide sequence ID" value="NZ_JYLK01000001.1"/>
</dbReference>
<dbReference type="Proteomes" id="UP000052019">
    <property type="component" value="Unassembled WGS sequence"/>
</dbReference>
<dbReference type="Proteomes" id="UP000183126">
    <property type="component" value="Chromosome I"/>
</dbReference>
<dbReference type="GO" id="GO:0008233">
    <property type="term" value="F:peptidase activity"/>
    <property type="evidence" value="ECO:0007669"/>
    <property type="project" value="UniProtKB-KW"/>
</dbReference>
<keyword evidence="7" id="KW-0378">Hydrolase</keyword>
<feature type="domain" description="NfeD-like C-terminal" evidence="6">
    <location>
        <begin position="93"/>
        <end position="146"/>
    </location>
</feature>
<keyword evidence="7" id="KW-0645">Protease</keyword>
<name>A0A0R2ZR25_9PSED</name>
<evidence type="ECO:0000256" key="2">
    <source>
        <dbReference type="ARBA" id="ARBA00022692"/>
    </source>
</evidence>
<sequence>MWEFLQHLSFWDWLALGTVLLILEVFGAGGYLLWMGIAAAAVGVIKFVVPSLGLEWQLLLFALLSILTAVYWWKRQRSSAKASDQPGLNERGSELIGRNFIVHQAIVDGRGKVKVGDGVWMVTGPDTPAGAQVRVIGQDGVVLKVETVQS</sequence>
<reference evidence="8 10" key="2">
    <citation type="submission" date="2016-10" db="EMBL/GenBank/DDBJ databases">
        <authorList>
            <person name="Varghese N."/>
            <person name="Submissions S."/>
        </authorList>
    </citation>
    <scope>NUCLEOTIDE SEQUENCE [LARGE SCALE GENOMIC DNA]</scope>
    <source>
        <strain evidence="8 10">BS3111</strain>
    </source>
</reference>
<evidence type="ECO:0000313" key="9">
    <source>
        <dbReference type="Proteomes" id="UP000052019"/>
    </source>
</evidence>
<evidence type="ECO:0000256" key="3">
    <source>
        <dbReference type="ARBA" id="ARBA00022989"/>
    </source>
</evidence>
<evidence type="ECO:0000313" key="8">
    <source>
        <dbReference type="EMBL" id="SDR99158.1"/>
    </source>
</evidence>
<dbReference type="EMBL" id="JYLK01000001">
    <property type="protein sequence ID" value="KRP63144.1"/>
    <property type="molecule type" value="Genomic_DNA"/>
</dbReference>
<dbReference type="OrthoDB" id="9810336at2"/>
<dbReference type="PATRIC" id="fig|200450.4.peg.1856"/>
<reference evidence="7 9" key="1">
    <citation type="submission" date="2015-02" db="EMBL/GenBank/DDBJ databases">
        <title>Two Pseudomonas sp. nov. isolated from raw milk.</title>
        <authorList>
            <person name="Wenning M."/>
            <person name="von Neubeck M."/>
            <person name="Huptas C."/>
            <person name="Scherer S."/>
        </authorList>
    </citation>
    <scope>NUCLEOTIDE SEQUENCE [LARGE SCALE GENOMIC DNA]</scope>
    <source>
        <strain evidence="7 9">DSM 14937</strain>
    </source>
</reference>
<dbReference type="Gene3D" id="2.40.50.140">
    <property type="entry name" value="Nucleic acid-binding proteins"/>
    <property type="match status" value="1"/>
</dbReference>
<dbReference type="EMBL" id="LT629760">
    <property type="protein sequence ID" value="SDR99158.1"/>
    <property type="molecule type" value="Genomic_DNA"/>
</dbReference>
<evidence type="ECO:0000313" key="10">
    <source>
        <dbReference type="Proteomes" id="UP000183126"/>
    </source>
</evidence>
<proteinExistence type="predicted"/>
<dbReference type="InterPro" id="IPR012340">
    <property type="entry name" value="NA-bd_OB-fold"/>
</dbReference>
<dbReference type="AlphaFoldDB" id="A0A0R2ZR25"/>
<dbReference type="PANTHER" id="PTHR33507:SF3">
    <property type="entry name" value="INNER MEMBRANE PROTEIN YBBJ"/>
    <property type="match status" value="1"/>
</dbReference>
<feature type="transmembrane region" description="Helical" evidence="5">
    <location>
        <begin position="12"/>
        <end position="34"/>
    </location>
</feature>
<comment type="subcellular location">
    <subcellularLocation>
        <location evidence="1">Membrane</location>
        <topology evidence="1">Multi-pass membrane protein</topology>
    </subcellularLocation>
</comment>
<feature type="transmembrane region" description="Helical" evidence="5">
    <location>
        <begin position="54"/>
        <end position="73"/>
    </location>
</feature>
<dbReference type="Pfam" id="PF01957">
    <property type="entry name" value="NfeD"/>
    <property type="match status" value="1"/>
</dbReference>
<keyword evidence="4 5" id="KW-0472">Membrane</keyword>
<accession>A0A0R2ZR25</accession>
<dbReference type="PANTHER" id="PTHR33507">
    <property type="entry name" value="INNER MEMBRANE PROTEIN YBBJ"/>
    <property type="match status" value="1"/>
</dbReference>
<evidence type="ECO:0000259" key="6">
    <source>
        <dbReference type="Pfam" id="PF01957"/>
    </source>
</evidence>
<evidence type="ECO:0000313" key="7">
    <source>
        <dbReference type="EMBL" id="KRP63144.1"/>
    </source>
</evidence>
<keyword evidence="3 5" id="KW-1133">Transmembrane helix</keyword>
<evidence type="ECO:0000256" key="4">
    <source>
        <dbReference type="ARBA" id="ARBA00023136"/>
    </source>
</evidence>
<keyword evidence="2 5" id="KW-0812">Transmembrane</keyword>
<evidence type="ECO:0000256" key="1">
    <source>
        <dbReference type="ARBA" id="ARBA00004141"/>
    </source>
</evidence>
<dbReference type="InterPro" id="IPR002810">
    <property type="entry name" value="NfeD-like_C"/>
</dbReference>
<gene>
    <name evidence="8" type="ORF">SAMN04490205_1111</name>
    <name evidence="7" type="ORF">TU79_01895</name>
</gene>
<dbReference type="GO" id="GO:0005886">
    <property type="term" value="C:plasma membrane"/>
    <property type="evidence" value="ECO:0007669"/>
    <property type="project" value="TreeGrafter"/>
</dbReference>
<organism evidence="7 9">
    <name type="scientific">Pseudomonas trivialis</name>
    <dbReference type="NCBI Taxonomy" id="200450"/>
    <lineage>
        <taxon>Bacteria</taxon>
        <taxon>Pseudomonadati</taxon>
        <taxon>Pseudomonadota</taxon>
        <taxon>Gammaproteobacteria</taxon>
        <taxon>Pseudomonadales</taxon>
        <taxon>Pseudomonadaceae</taxon>
        <taxon>Pseudomonas</taxon>
    </lineage>
</organism>
<dbReference type="InterPro" id="IPR052165">
    <property type="entry name" value="Membrane_assoc_protease"/>
</dbReference>
<protein>
    <submittedName>
        <fullName evidence="7">Membrane protein implicated in regulation of membrane protease activity</fullName>
    </submittedName>
</protein>